<reference evidence="1 2" key="1">
    <citation type="submission" date="2009-02" db="EMBL/GenBank/DDBJ databases">
        <authorList>
            <person name="Fulton L."/>
            <person name="Clifton S."/>
            <person name="Fulton B."/>
            <person name="Xu J."/>
            <person name="Minx P."/>
            <person name="Pepin K.H."/>
            <person name="Johnson M."/>
            <person name="Bhonagiri V."/>
            <person name="Nash W.E."/>
            <person name="Mardis E.R."/>
            <person name="Wilson R.K."/>
        </authorList>
    </citation>
    <scope>NUCLEOTIDE SEQUENCE [LARGE SCALE GENOMIC DNA]</scope>
    <source>
        <strain evidence="1 2">ATCC 27758</strain>
    </source>
</reference>
<dbReference type="EMBL" id="ABVR01000046">
    <property type="protein sequence ID" value="EEG88024.1"/>
    <property type="molecule type" value="Genomic_DNA"/>
</dbReference>
<protein>
    <submittedName>
        <fullName evidence="1">Uncharacterized protein</fullName>
    </submittedName>
</protein>
<reference evidence="1 2" key="2">
    <citation type="submission" date="2009-03" db="EMBL/GenBank/DDBJ databases">
        <title>Draft genome sequence of Coprococcus comes (ATCC 27758).</title>
        <authorList>
            <person name="Sudarsanam P."/>
            <person name="Ley R."/>
            <person name="Guruge J."/>
            <person name="Turnbaugh P.J."/>
            <person name="Mahowald M."/>
            <person name="Liep D."/>
            <person name="Gordon J."/>
        </authorList>
    </citation>
    <scope>NUCLEOTIDE SEQUENCE [LARGE SCALE GENOMIC DNA]</scope>
    <source>
        <strain evidence="1 2">ATCC 27758</strain>
    </source>
</reference>
<evidence type="ECO:0000313" key="1">
    <source>
        <dbReference type="EMBL" id="EEG88024.1"/>
    </source>
</evidence>
<dbReference type="AlphaFoldDB" id="C0BFH9"/>
<evidence type="ECO:0000313" key="2">
    <source>
        <dbReference type="Proteomes" id="UP000003793"/>
    </source>
</evidence>
<comment type="caution">
    <text evidence="1">The sequence shown here is derived from an EMBL/GenBank/DDBJ whole genome shotgun (WGS) entry which is preliminary data.</text>
</comment>
<name>C0BFH9_9FIRM</name>
<dbReference type="InterPro" id="IPR024541">
    <property type="entry name" value="DUF3881"/>
</dbReference>
<dbReference type="HOGENOM" id="CLU_2011336_0_0_9"/>
<gene>
    <name evidence="1" type="ORF">COPCOM_03947</name>
</gene>
<dbReference type="Proteomes" id="UP000003793">
    <property type="component" value="Unassembled WGS sequence"/>
</dbReference>
<proteinExistence type="predicted"/>
<accession>C0BFH9</accession>
<dbReference type="Pfam" id="PF12997">
    <property type="entry name" value="DUF3881"/>
    <property type="match status" value="1"/>
</dbReference>
<organism evidence="1 2">
    <name type="scientific">Coprococcus comes ATCC 27758</name>
    <dbReference type="NCBI Taxonomy" id="470146"/>
    <lineage>
        <taxon>Bacteria</taxon>
        <taxon>Bacillati</taxon>
        <taxon>Bacillota</taxon>
        <taxon>Clostridia</taxon>
        <taxon>Lachnospirales</taxon>
        <taxon>Lachnospiraceae</taxon>
        <taxon>Coprococcus</taxon>
    </lineage>
</organism>
<sequence>MLPVAKDAGAADKRAKDLRNRMMLMSAAKEGNPDAIESLTLDDIDTYAAVSKRIRGEDIYSIVDTHFMPAGLECDQYAILGEILNIDTIENLLTGKKLYVLTVETNELQFDVCVPVEKVIGEPAVGRRLKAQIWLQGHINF</sequence>